<dbReference type="NCBIfam" id="TIGR03717">
    <property type="entry name" value="R_switched_YjbE"/>
    <property type="match status" value="1"/>
</dbReference>
<dbReference type="PANTHER" id="PTHR30238">
    <property type="entry name" value="MEMBRANE BOUND PREDICTED REDOX MODULATOR"/>
    <property type="match status" value="1"/>
</dbReference>
<dbReference type="InterPro" id="IPR022301">
    <property type="entry name" value="Integral_membrane_YjbE"/>
</dbReference>
<feature type="transmembrane region" description="Helical" evidence="6">
    <location>
        <begin position="6"/>
        <end position="28"/>
    </location>
</feature>
<comment type="similarity">
    <text evidence="2">Belongs to the TerC family.</text>
</comment>
<dbReference type="PANTHER" id="PTHR30238:SF4">
    <property type="entry name" value="SLL1022 PROTEIN"/>
    <property type="match status" value="1"/>
</dbReference>
<proteinExistence type="inferred from homology"/>
<evidence type="ECO:0000256" key="2">
    <source>
        <dbReference type="ARBA" id="ARBA00007511"/>
    </source>
</evidence>
<dbReference type="EMBL" id="CCDP010000002">
    <property type="protein sequence ID" value="CDQ40474.1"/>
    <property type="molecule type" value="Genomic_DNA"/>
</dbReference>
<name>A0A024QDC8_9BACI</name>
<dbReference type="STRING" id="1462526.BN990_02798"/>
<organism evidence="7 8">
    <name type="scientific">Virgibacillus massiliensis</name>
    <dbReference type="NCBI Taxonomy" id="1462526"/>
    <lineage>
        <taxon>Bacteria</taxon>
        <taxon>Bacillati</taxon>
        <taxon>Bacillota</taxon>
        <taxon>Bacilli</taxon>
        <taxon>Bacillales</taxon>
        <taxon>Bacillaceae</taxon>
        <taxon>Virgibacillus</taxon>
    </lineage>
</organism>
<gene>
    <name evidence="7" type="ORF">BN990_02798</name>
</gene>
<dbReference type="Proteomes" id="UP000028875">
    <property type="component" value="Unassembled WGS sequence"/>
</dbReference>
<dbReference type="RefSeq" id="WP_038245519.1">
    <property type="nucleotide sequence ID" value="NZ_BNER01000004.1"/>
</dbReference>
<feature type="transmembrane region" description="Helical" evidence="6">
    <location>
        <begin position="67"/>
        <end position="84"/>
    </location>
</feature>
<dbReference type="OrthoDB" id="5295733at2"/>
<evidence type="ECO:0000256" key="4">
    <source>
        <dbReference type="ARBA" id="ARBA00022989"/>
    </source>
</evidence>
<keyword evidence="4 6" id="KW-1133">Transmembrane helix</keyword>
<reference evidence="7 8" key="1">
    <citation type="submission" date="2014-03" db="EMBL/GenBank/DDBJ databases">
        <authorList>
            <person name="Urmite Genomes U."/>
        </authorList>
    </citation>
    <scope>NUCLEOTIDE SEQUENCE [LARGE SCALE GENOMIC DNA]</scope>
    <source>
        <strain evidence="7 8">Vm-5</strain>
    </source>
</reference>
<dbReference type="AlphaFoldDB" id="A0A024QDC8"/>
<comment type="caution">
    <text evidence="7">The sequence shown here is derived from an EMBL/GenBank/DDBJ whole genome shotgun (WGS) entry which is preliminary data.</text>
</comment>
<evidence type="ECO:0000256" key="5">
    <source>
        <dbReference type="ARBA" id="ARBA00023136"/>
    </source>
</evidence>
<evidence type="ECO:0000256" key="3">
    <source>
        <dbReference type="ARBA" id="ARBA00022692"/>
    </source>
</evidence>
<evidence type="ECO:0000256" key="1">
    <source>
        <dbReference type="ARBA" id="ARBA00004141"/>
    </source>
</evidence>
<feature type="transmembrane region" description="Helical" evidence="6">
    <location>
        <begin position="104"/>
        <end position="123"/>
    </location>
</feature>
<evidence type="ECO:0000256" key="6">
    <source>
        <dbReference type="SAM" id="Phobius"/>
    </source>
</evidence>
<keyword evidence="8" id="KW-1185">Reference proteome</keyword>
<dbReference type="InterPro" id="IPR005496">
    <property type="entry name" value="Integral_membrane_TerC"/>
</dbReference>
<accession>A0A024QDC8</accession>
<sequence length="217" mass="24223">MEFIEAILKILLVNLILSGDNAVVIAMASRKLPNYLKRQAVVWGTIGAITFRIIFVFLVIYLLKLPFIHFIGGILLLIVAYKLLVDKQEEQQIKGGSSLKEAIVIIIFADLIMSLDNVLAIVAVSNGDILLIMIGIIVSIPIIILASQYIMELMEDYASIVYVGASILAWTATEMLLKEQLMVDLLAFMHITDTVLYTVIILFILVFGGYKRKKYNA</sequence>
<feature type="transmembrane region" description="Helical" evidence="6">
    <location>
        <begin position="40"/>
        <end position="61"/>
    </location>
</feature>
<feature type="transmembrane region" description="Helical" evidence="6">
    <location>
        <begin position="185"/>
        <end position="210"/>
    </location>
</feature>
<keyword evidence="3 6" id="KW-0812">Transmembrane</keyword>
<dbReference type="GO" id="GO:0016020">
    <property type="term" value="C:membrane"/>
    <property type="evidence" value="ECO:0007669"/>
    <property type="project" value="UniProtKB-SubCell"/>
</dbReference>
<protein>
    <submittedName>
        <fullName evidence="7">Integral membrane protein, YjbE family</fullName>
    </submittedName>
</protein>
<reference evidence="8" key="2">
    <citation type="submission" date="2014-05" db="EMBL/GenBank/DDBJ databases">
        <title>Draft genome sequence of Virgibacillus massiliensis Vm-5.</title>
        <authorList>
            <person name="Khelaifia S."/>
            <person name="Croce O."/>
            <person name="Lagier J.C."/>
            <person name="Raoult D."/>
        </authorList>
    </citation>
    <scope>NUCLEOTIDE SEQUENCE [LARGE SCALE GENOMIC DNA]</scope>
    <source>
        <strain evidence="8">Vm-5</strain>
    </source>
</reference>
<comment type="subcellular location">
    <subcellularLocation>
        <location evidence="1">Membrane</location>
        <topology evidence="1">Multi-pass membrane protein</topology>
    </subcellularLocation>
</comment>
<dbReference type="eggNOG" id="COG0861">
    <property type="taxonomic scope" value="Bacteria"/>
</dbReference>
<evidence type="ECO:0000313" key="7">
    <source>
        <dbReference type="EMBL" id="CDQ40474.1"/>
    </source>
</evidence>
<dbReference type="Pfam" id="PF03741">
    <property type="entry name" value="TerC"/>
    <property type="match status" value="1"/>
</dbReference>
<feature type="transmembrane region" description="Helical" evidence="6">
    <location>
        <begin position="157"/>
        <end position="173"/>
    </location>
</feature>
<evidence type="ECO:0000313" key="8">
    <source>
        <dbReference type="Proteomes" id="UP000028875"/>
    </source>
</evidence>
<keyword evidence="5 6" id="KW-0472">Membrane</keyword>
<feature type="transmembrane region" description="Helical" evidence="6">
    <location>
        <begin position="129"/>
        <end position="150"/>
    </location>
</feature>